<reference evidence="1 2" key="1">
    <citation type="journal article" date="2019" name="Sci. Rep.">
        <title>Orb-weaving spider Araneus ventricosus genome elucidates the spidroin gene catalogue.</title>
        <authorList>
            <person name="Kono N."/>
            <person name="Nakamura H."/>
            <person name="Ohtoshi R."/>
            <person name="Moran D.A.P."/>
            <person name="Shinohara A."/>
            <person name="Yoshida Y."/>
            <person name="Fujiwara M."/>
            <person name="Mori M."/>
            <person name="Tomita M."/>
            <person name="Arakawa K."/>
        </authorList>
    </citation>
    <scope>NUCLEOTIDE SEQUENCE [LARGE SCALE GENOMIC DNA]</scope>
</reference>
<dbReference type="InterPro" id="IPR036397">
    <property type="entry name" value="RNaseH_sf"/>
</dbReference>
<dbReference type="PANTHER" id="PTHR47326:SF1">
    <property type="entry name" value="HTH PSQ-TYPE DOMAIN-CONTAINING PROTEIN"/>
    <property type="match status" value="1"/>
</dbReference>
<dbReference type="AlphaFoldDB" id="A0A4Y2IJS2"/>
<dbReference type="GO" id="GO:0003676">
    <property type="term" value="F:nucleic acid binding"/>
    <property type="evidence" value="ECO:0007669"/>
    <property type="project" value="InterPro"/>
</dbReference>
<gene>
    <name evidence="1" type="ORF">AVEN_267558_1</name>
</gene>
<dbReference type="EMBL" id="BGPR01002712">
    <property type="protein sequence ID" value="GBM77820.1"/>
    <property type="molecule type" value="Genomic_DNA"/>
</dbReference>
<comment type="caution">
    <text evidence="1">The sequence shown here is derived from an EMBL/GenBank/DDBJ whole genome shotgun (WGS) entry which is preliminary data.</text>
</comment>
<dbReference type="PANTHER" id="PTHR47326">
    <property type="entry name" value="TRANSPOSABLE ELEMENT TC3 TRANSPOSASE-LIKE PROTEIN"/>
    <property type="match status" value="1"/>
</dbReference>
<dbReference type="Proteomes" id="UP000499080">
    <property type="component" value="Unassembled WGS sequence"/>
</dbReference>
<accession>A0A4Y2IJS2</accession>
<evidence type="ECO:0000313" key="1">
    <source>
        <dbReference type="EMBL" id="GBM77820.1"/>
    </source>
</evidence>
<name>A0A4Y2IJS2_ARAVE</name>
<evidence type="ECO:0000313" key="2">
    <source>
        <dbReference type="Proteomes" id="UP000499080"/>
    </source>
</evidence>
<dbReference type="Gene3D" id="3.30.420.10">
    <property type="entry name" value="Ribonuclease H-like superfamily/Ribonuclease H"/>
    <property type="match status" value="1"/>
</dbReference>
<dbReference type="OrthoDB" id="6436917at2759"/>
<protein>
    <submittedName>
        <fullName evidence="1">Uncharacterized protein</fullName>
    </submittedName>
</protein>
<organism evidence="1 2">
    <name type="scientific">Araneus ventricosus</name>
    <name type="common">Orbweaver spider</name>
    <name type="synonym">Epeira ventricosa</name>
    <dbReference type="NCBI Taxonomy" id="182803"/>
    <lineage>
        <taxon>Eukaryota</taxon>
        <taxon>Metazoa</taxon>
        <taxon>Ecdysozoa</taxon>
        <taxon>Arthropoda</taxon>
        <taxon>Chelicerata</taxon>
        <taxon>Arachnida</taxon>
        <taxon>Araneae</taxon>
        <taxon>Araneomorphae</taxon>
        <taxon>Entelegynae</taxon>
        <taxon>Araneoidea</taxon>
        <taxon>Araneidae</taxon>
        <taxon>Araneus</taxon>
    </lineage>
</organism>
<sequence>MFRSPFITKCGFSMMEQQPTSALNATFGARWIGRGGAVPWPSRSPDLSSVDCFSWGHLKSLVHASPVASDEDLDARICTCAWNTWHL</sequence>
<proteinExistence type="predicted"/>
<keyword evidence="2" id="KW-1185">Reference proteome</keyword>